<protein>
    <submittedName>
        <fullName evidence="1">Uncharacterized protein</fullName>
    </submittedName>
</protein>
<name>A0A371FT89_MUCPR</name>
<dbReference type="EMBL" id="QJKJ01007969">
    <property type="protein sequence ID" value="RDX81263.1"/>
    <property type="molecule type" value="Genomic_DNA"/>
</dbReference>
<reference evidence="1" key="1">
    <citation type="submission" date="2018-05" db="EMBL/GenBank/DDBJ databases">
        <title>Draft genome of Mucuna pruriens seed.</title>
        <authorList>
            <person name="Nnadi N.E."/>
            <person name="Vos R."/>
            <person name="Hasami M.H."/>
            <person name="Devisetty U.K."/>
            <person name="Aguiy J.C."/>
        </authorList>
    </citation>
    <scope>NUCLEOTIDE SEQUENCE [LARGE SCALE GENOMIC DNA]</scope>
    <source>
        <strain evidence="1">JCA_2017</strain>
    </source>
</reference>
<keyword evidence="2" id="KW-1185">Reference proteome</keyword>
<dbReference type="AlphaFoldDB" id="A0A371FT89"/>
<organism evidence="1 2">
    <name type="scientific">Mucuna pruriens</name>
    <name type="common">Velvet bean</name>
    <name type="synonym">Dolichos pruriens</name>
    <dbReference type="NCBI Taxonomy" id="157652"/>
    <lineage>
        <taxon>Eukaryota</taxon>
        <taxon>Viridiplantae</taxon>
        <taxon>Streptophyta</taxon>
        <taxon>Embryophyta</taxon>
        <taxon>Tracheophyta</taxon>
        <taxon>Spermatophyta</taxon>
        <taxon>Magnoliopsida</taxon>
        <taxon>eudicotyledons</taxon>
        <taxon>Gunneridae</taxon>
        <taxon>Pentapetalae</taxon>
        <taxon>rosids</taxon>
        <taxon>fabids</taxon>
        <taxon>Fabales</taxon>
        <taxon>Fabaceae</taxon>
        <taxon>Papilionoideae</taxon>
        <taxon>50 kb inversion clade</taxon>
        <taxon>NPAAA clade</taxon>
        <taxon>indigoferoid/millettioid clade</taxon>
        <taxon>Phaseoleae</taxon>
        <taxon>Mucuna</taxon>
    </lineage>
</organism>
<evidence type="ECO:0000313" key="1">
    <source>
        <dbReference type="EMBL" id="RDX81263.1"/>
    </source>
</evidence>
<accession>A0A371FT89</accession>
<comment type="caution">
    <text evidence="1">The sequence shown here is derived from an EMBL/GenBank/DDBJ whole genome shotgun (WGS) entry which is preliminary data.</text>
</comment>
<evidence type="ECO:0000313" key="2">
    <source>
        <dbReference type="Proteomes" id="UP000257109"/>
    </source>
</evidence>
<gene>
    <name evidence="1" type="ORF">CR513_38087</name>
</gene>
<proteinExistence type="predicted"/>
<feature type="non-terminal residue" evidence="1">
    <location>
        <position position="1"/>
    </location>
</feature>
<sequence length="116" mass="12942">MAYASPIFFQCYKTLLDHRERKSQLVLLMDIGVVSDSTNQLERLVSTPISCFFSLNLSLALPFDSFKLGSELMGMLSTSKLMFSLSFFSGCSTVALTTLPWVRRFSIGFSTEETSA</sequence>
<dbReference type="Proteomes" id="UP000257109">
    <property type="component" value="Unassembled WGS sequence"/>
</dbReference>